<feature type="transmembrane region" description="Helical" evidence="7">
    <location>
        <begin position="397"/>
        <end position="419"/>
    </location>
</feature>
<keyword evidence="6 7" id="KW-0472">Membrane</keyword>
<evidence type="ECO:0000256" key="4">
    <source>
        <dbReference type="ARBA" id="ARBA00022692"/>
    </source>
</evidence>
<dbReference type="RefSeq" id="XP_005096213.2">
    <property type="nucleotide sequence ID" value="XM_005096156.3"/>
</dbReference>
<evidence type="ECO:0000256" key="5">
    <source>
        <dbReference type="ARBA" id="ARBA00022989"/>
    </source>
</evidence>
<feature type="transmembrane region" description="Helical" evidence="7">
    <location>
        <begin position="134"/>
        <end position="153"/>
    </location>
</feature>
<feature type="domain" description="Concentrative nucleoside transporter N-terminal" evidence="8">
    <location>
        <begin position="243"/>
        <end position="314"/>
    </location>
</feature>
<protein>
    <submittedName>
        <fullName evidence="11">Solute carrier family 28 member 3</fullName>
    </submittedName>
</protein>
<sequence>MADGATNDEKGDNYRTNAIMLQNNHTGDGNDGANHAMNNGDKTTKLALDFEPSGAVQTAEPLSEKAKLEPVVEIETENLLKDEIDDNEYWTDEDEEEDEEETKKEGILSKFVISVQQIIIRTYYTLMKVTKGHLIKVVFLILYAVYFVRAMIYEFGSEASHRLLGFTILGVVIATRNLIMQAYNRLFRACVGSSSFGPTGQRRMDKIRLALRWFMYFALAGVVIYTVVDEGIDEPKNLRSLPGLVVMLLIPLFFSTHPSKINWHTIYWSVGLQFLLALSVLKWDTGRDVVLWIQDRLDEFFANSEEGSVLLFGQSYRDHYMIFGALPIVFFANAVITALYYLGALQFVVRVMGNALNFCLDTSPVESMAVTGGIFIEGITSLLALRPYLKKCSKSQLFVVITSVFSSLGGAYLAILSSLGVSLEFLIPAMVVSAPATFAVCKLMIPETKWKKEKDKNRQLVVDESEMSQYTGLMDAAQAGATNMLALVGNVAVVGFAFFTAISWINHTLSWIGDRVGIRKLTIELISSYVLYPVALLMGIDPSDCRNVGMLLGYRIGINNIIAFFKLAEMKMNRAQYDQYMLATNFTGPVSETRDDVILDLWNVTLNNGFISDRSEAIVTYSLCGFSRFVDTFPNCVIYINQCIQLIMIPPPSPLLLLLILFFV</sequence>
<feature type="transmembrane region" description="Helical" evidence="7">
    <location>
        <begin position="240"/>
        <end position="256"/>
    </location>
</feature>
<evidence type="ECO:0000256" key="2">
    <source>
        <dbReference type="ARBA" id="ARBA00009033"/>
    </source>
</evidence>
<feature type="transmembrane region" description="Helical" evidence="7">
    <location>
        <begin position="368"/>
        <end position="385"/>
    </location>
</feature>
<keyword evidence="3" id="KW-1003">Cell membrane</keyword>
<accession>A0ABM0JL24</accession>
<dbReference type="Proteomes" id="UP000694888">
    <property type="component" value="Unplaced"/>
</dbReference>
<organism evidence="10 11">
    <name type="scientific">Aplysia californica</name>
    <name type="common">California sea hare</name>
    <dbReference type="NCBI Taxonomy" id="6500"/>
    <lineage>
        <taxon>Eukaryota</taxon>
        <taxon>Metazoa</taxon>
        <taxon>Spiralia</taxon>
        <taxon>Lophotrochozoa</taxon>
        <taxon>Mollusca</taxon>
        <taxon>Gastropoda</taxon>
        <taxon>Heterobranchia</taxon>
        <taxon>Euthyneura</taxon>
        <taxon>Tectipleura</taxon>
        <taxon>Aplysiida</taxon>
        <taxon>Aplysioidea</taxon>
        <taxon>Aplysiidae</taxon>
        <taxon>Aplysia</taxon>
    </lineage>
</organism>
<feature type="domain" description="Concentrative nucleoside transporter C-terminal" evidence="9">
    <location>
        <begin position="426"/>
        <end position="629"/>
    </location>
</feature>
<evidence type="ECO:0000256" key="6">
    <source>
        <dbReference type="ARBA" id="ARBA00023136"/>
    </source>
</evidence>
<proteinExistence type="inferred from homology"/>
<evidence type="ECO:0000259" key="9">
    <source>
        <dbReference type="Pfam" id="PF07662"/>
    </source>
</evidence>
<dbReference type="InterPro" id="IPR002668">
    <property type="entry name" value="CNT_N_dom"/>
</dbReference>
<name>A0ABM0JL24_APLCA</name>
<feature type="transmembrane region" description="Helical" evidence="7">
    <location>
        <begin position="159"/>
        <end position="179"/>
    </location>
</feature>
<keyword evidence="5 7" id="KW-1133">Transmembrane helix</keyword>
<evidence type="ECO:0000256" key="7">
    <source>
        <dbReference type="SAM" id="Phobius"/>
    </source>
</evidence>
<evidence type="ECO:0000313" key="11">
    <source>
        <dbReference type="RefSeq" id="XP_005096213.2"/>
    </source>
</evidence>
<gene>
    <name evidence="11" type="primary">LOC101845913</name>
</gene>
<dbReference type="Pfam" id="PF01773">
    <property type="entry name" value="Nucleos_tra2_N"/>
    <property type="match status" value="1"/>
</dbReference>
<dbReference type="Pfam" id="PF07662">
    <property type="entry name" value="Nucleos_tra2_C"/>
    <property type="match status" value="1"/>
</dbReference>
<dbReference type="InterPro" id="IPR008276">
    <property type="entry name" value="C_nuclsd_transpt"/>
</dbReference>
<keyword evidence="10" id="KW-1185">Reference proteome</keyword>
<dbReference type="PANTHER" id="PTHR10590">
    <property type="entry name" value="SODIUM/NUCLEOSIDE COTRANSPORTER"/>
    <property type="match status" value="1"/>
</dbReference>
<dbReference type="GeneID" id="101845913"/>
<feature type="transmembrane region" description="Helical" evidence="7">
    <location>
        <begin position="209"/>
        <end position="228"/>
    </location>
</feature>
<dbReference type="InterPro" id="IPR011657">
    <property type="entry name" value="CNT_C_dom"/>
</dbReference>
<evidence type="ECO:0000259" key="8">
    <source>
        <dbReference type="Pfam" id="PF01773"/>
    </source>
</evidence>
<feature type="transmembrane region" description="Helical" evidence="7">
    <location>
        <begin position="320"/>
        <end position="348"/>
    </location>
</feature>
<comment type="subcellular location">
    <subcellularLocation>
        <location evidence="1">Cell membrane</location>
        <topology evidence="1">Multi-pass membrane protein</topology>
    </subcellularLocation>
</comment>
<evidence type="ECO:0000313" key="10">
    <source>
        <dbReference type="Proteomes" id="UP000694888"/>
    </source>
</evidence>
<comment type="similarity">
    <text evidence="2">Belongs to the concentrative nucleoside transporter (CNT) (TC 2.A.41) family.</text>
</comment>
<evidence type="ECO:0000256" key="3">
    <source>
        <dbReference type="ARBA" id="ARBA00022475"/>
    </source>
</evidence>
<reference evidence="11" key="1">
    <citation type="submission" date="2025-08" db="UniProtKB">
        <authorList>
            <consortium name="RefSeq"/>
        </authorList>
    </citation>
    <scope>IDENTIFICATION</scope>
</reference>
<feature type="transmembrane region" description="Helical" evidence="7">
    <location>
        <begin position="425"/>
        <end position="445"/>
    </location>
</feature>
<keyword evidence="4 7" id="KW-0812">Transmembrane</keyword>
<evidence type="ECO:0000256" key="1">
    <source>
        <dbReference type="ARBA" id="ARBA00004651"/>
    </source>
</evidence>
<feature type="transmembrane region" description="Helical" evidence="7">
    <location>
        <begin position="484"/>
        <end position="505"/>
    </location>
</feature>
<dbReference type="PANTHER" id="PTHR10590:SF4">
    <property type="entry name" value="SOLUTE CARRIER FAMILY 28 MEMBER 3"/>
    <property type="match status" value="1"/>
</dbReference>